<protein>
    <submittedName>
        <fullName evidence="3">Acetyltransferase</fullName>
    </submittedName>
</protein>
<dbReference type="GO" id="GO:0016410">
    <property type="term" value="F:N-acyltransferase activity"/>
    <property type="evidence" value="ECO:0007669"/>
    <property type="project" value="TreeGrafter"/>
</dbReference>
<comment type="pathway">
    <text evidence="1">Siderophore biosynthesis.</text>
</comment>
<accession>A0A7Y0DRX5</accession>
<sequence>MRTLSRTLPNEFLLSMNKLNYELQQVRYPDDLALLHRWMHTDHVIPQWQLNKPELELHIFFEKMLADDHQRLYIMLIDGQPAGYAEIYECKRDRIARYYSAEENDMGIHLLIGEKHFLGRGHLAPLLSMLADFIFSTSPTTTKIICEPDSKVEQFHRLSNGLGYEEQKKIKLPEKTASLFFFTRDRFYHSPIYNTLISNDHQKLENT</sequence>
<gene>
    <name evidence="3" type="ORF">HHO47_01790</name>
</gene>
<dbReference type="InterPro" id="IPR019432">
    <property type="entry name" value="Acyltransferase_MbtK/IucB-like"/>
</dbReference>
<dbReference type="SMART" id="SM01006">
    <property type="entry name" value="AlcB"/>
    <property type="match status" value="1"/>
</dbReference>
<dbReference type="Gene3D" id="3.40.630.30">
    <property type="match status" value="1"/>
</dbReference>
<evidence type="ECO:0000256" key="1">
    <source>
        <dbReference type="ARBA" id="ARBA00004924"/>
    </source>
</evidence>
<evidence type="ECO:0000313" key="3">
    <source>
        <dbReference type="EMBL" id="NMM39601.1"/>
    </source>
</evidence>
<dbReference type="PANTHER" id="PTHR31438:SF1">
    <property type="entry name" value="LYSINE N-ACYLTRANSFERASE C17G9.06C-RELATED"/>
    <property type="match status" value="1"/>
</dbReference>
<dbReference type="Proteomes" id="UP000570493">
    <property type="component" value="Unassembled WGS sequence"/>
</dbReference>
<dbReference type="AlphaFoldDB" id="A0A7Y0DRX5"/>
<name>A0A7Y0DRX5_9GAMM</name>
<organism evidence="3 4">
    <name type="scientific">Pseudoalteromonas arctica</name>
    <dbReference type="NCBI Taxonomy" id="394751"/>
    <lineage>
        <taxon>Bacteria</taxon>
        <taxon>Pseudomonadati</taxon>
        <taxon>Pseudomonadota</taxon>
        <taxon>Gammaproteobacteria</taxon>
        <taxon>Alteromonadales</taxon>
        <taxon>Pseudoalteromonadaceae</taxon>
        <taxon>Pseudoalteromonas</taxon>
    </lineage>
</organism>
<dbReference type="SUPFAM" id="SSF55729">
    <property type="entry name" value="Acyl-CoA N-acyltransferases (Nat)"/>
    <property type="match status" value="1"/>
</dbReference>
<proteinExistence type="predicted"/>
<dbReference type="PANTHER" id="PTHR31438">
    <property type="entry name" value="LYSINE N-ACYLTRANSFERASE C17G9.06C-RELATED"/>
    <property type="match status" value="1"/>
</dbReference>
<dbReference type="RefSeq" id="WP_169018325.1">
    <property type="nucleotide sequence ID" value="NZ_JABBMT010000002.1"/>
</dbReference>
<comment type="caution">
    <text evidence="3">The sequence shown here is derived from an EMBL/GenBank/DDBJ whole genome shotgun (WGS) entry which is preliminary data.</text>
</comment>
<keyword evidence="4" id="KW-1185">Reference proteome</keyword>
<evidence type="ECO:0000313" key="4">
    <source>
        <dbReference type="Proteomes" id="UP000570493"/>
    </source>
</evidence>
<dbReference type="InterPro" id="IPR016181">
    <property type="entry name" value="Acyl_CoA_acyltransferase"/>
</dbReference>
<evidence type="ECO:0000259" key="2">
    <source>
        <dbReference type="SMART" id="SM01006"/>
    </source>
</evidence>
<reference evidence="3" key="1">
    <citation type="submission" date="2020-04" db="EMBL/GenBank/DDBJ databases">
        <title>Genome Sequencing for Pseudoaltermonas arctica.</title>
        <authorList>
            <person name="Elkins N.S."/>
        </authorList>
    </citation>
    <scope>NUCLEOTIDE SEQUENCE [LARGE SCALE GENOMIC DNA]</scope>
    <source>
        <strain evidence="3">NEC-BIFX-2020_0012</strain>
    </source>
</reference>
<feature type="domain" description="Acyltransferase MbtK/IucB-like conserved" evidence="2">
    <location>
        <begin position="24"/>
        <end position="71"/>
    </location>
</feature>
<dbReference type="GO" id="GO:0019290">
    <property type="term" value="P:siderophore biosynthetic process"/>
    <property type="evidence" value="ECO:0007669"/>
    <property type="project" value="InterPro"/>
</dbReference>
<dbReference type="EMBL" id="JABBMT010000002">
    <property type="protein sequence ID" value="NMM39601.1"/>
    <property type="molecule type" value="Genomic_DNA"/>
</dbReference>
<dbReference type="Pfam" id="PF13523">
    <property type="entry name" value="Acetyltransf_8"/>
    <property type="match status" value="1"/>
</dbReference>